<dbReference type="HOGENOM" id="CLU_577136_0_0_5"/>
<proteinExistence type="predicted"/>
<sequence>MYQKKQSSEKYSTYLESRDKILEILSTNPLNLLLVIVPQICDVPTINNENYRYYSIIQSYTNQAHTNIQDKKASLLLKLWLKELIYKISDRIIISPEDQKIIDIILNKLFNKLKNIHPNQQIKNTLFNKFRKIILKSDVNPELKKLFQSQAVNTLNLIRYTREITSEITSAMNNPDATLLVACHGITKMHSKDSPNAPISQKIRYLYQHIMKIPPINLKTALNLFPRQHIVFSIQSKFLHTRIKLKDYQNRIEKFLRYRYPWYSIINKINQIIHTYIIKPRIMKKIEILKQIEYAFTESVAYGDTVFFFKQLKVTRQDTNISWNPSYKDIKILIRSLNDMEPCTQNIMTTKEFVKNIKLYTKYEHATHHIRNTKRQHLPDNSYIEREQRTENNKPHKSNIIKKTKKVLGYTKHIAKKAPKSLKNTIRKVIHNKKKHTLETLSIPSTSSTSIDSTSAIKSTHTHFSPSI</sequence>
<dbReference type="EMBL" id="CP007474">
    <property type="protein sequence ID" value="AHX04528.1"/>
    <property type="molecule type" value="Genomic_DNA"/>
</dbReference>
<organism evidence="2 3">
    <name type="scientific">Ehrlichia japonica</name>
    <dbReference type="NCBI Taxonomy" id="391036"/>
    <lineage>
        <taxon>Bacteria</taxon>
        <taxon>Pseudomonadati</taxon>
        <taxon>Pseudomonadota</taxon>
        <taxon>Alphaproteobacteria</taxon>
        <taxon>Rickettsiales</taxon>
        <taxon>Anaplasmataceae</taxon>
        <taxon>Ehrlichia</taxon>
    </lineage>
</organism>
<gene>
    <name evidence="2" type="ORF">EHF_0177</name>
</gene>
<evidence type="ECO:0000313" key="2">
    <source>
        <dbReference type="EMBL" id="AHX04528.1"/>
    </source>
</evidence>
<dbReference type="KEGG" id="ehh:EHF_0177"/>
<keyword evidence="3" id="KW-1185">Reference proteome</keyword>
<dbReference type="RefSeq" id="WP_044194105.1">
    <property type="nucleotide sequence ID" value="NZ_CP007474.1"/>
</dbReference>
<name>X5GJD0_9RICK</name>
<accession>X5GJD0</accession>
<feature type="region of interest" description="Disordered" evidence="1">
    <location>
        <begin position="444"/>
        <end position="468"/>
    </location>
</feature>
<feature type="compositionally biased region" description="Low complexity" evidence="1">
    <location>
        <begin position="444"/>
        <end position="459"/>
    </location>
</feature>
<evidence type="ECO:0000256" key="1">
    <source>
        <dbReference type="SAM" id="MobiDB-lite"/>
    </source>
</evidence>
<protein>
    <submittedName>
        <fullName evidence="2">Uncharacterized protein</fullName>
    </submittedName>
</protein>
<dbReference type="STRING" id="391036.EHF_0177"/>
<evidence type="ECO:0000313" key="3">
    <source>
        <dbReference type="Proteomes" id="UP000023762"/>
    </source>
</evidence>
<dbReference type="OrthoDB" id="7163219at2"/>
<dbReference type="AlphaFoldDB" id="X5GJD0"/>
<reference evidence="2 3" key="1">
    <citation type="submission" date="2014-03" db="EMBL/GenBank/DDBJ databases">
        <title>Sequencing and Comparison of Genomes and Transcriptome Profiles of Human Ehrlichiosis Agents.</title>
        <authorList>
            <person name="Lin M."/>
            <person name="Daugherty S.C."/>
            <person name="Nagaraj S."/>
            <person name="Cheng Z."/>
            <person name="Xiong Q."/>
            <person name="Lin F.-Y."/>
            <person name="Sengamalay N."/>
            <person name="Ott S."/>
            <person name="Godinez A."/>
            <person name="Tallon L.J."/>
            <person name="Sadzewicz L."/>
            <person name="Fraser C.M."/>
            <person name="Dunning Hotopp J.C."/>
            <person name="Rikihisa Y."/>
        </authorList>
    </citation>
    <scope>NUCLEOTIDE SEQUENCE [LARGE SCALE GENOMIC DNA]</scope>
    <source>
        <strain evidence="2 3">HF</strain>
    </source>
</reference>
<dbReference type="Proteomes" id="UP000023762">
    <property type="component" value="Chromosome"/>
</dbReference>